<evidence type="ECO:0000256" key="7">
    <source>
        <dbReference type="ARBA" id="ARBA00023136"/>
    </source>
</evidence>
<feature type="transmembrane region" description="Helical" evidence="9">
    <location>
        <begin position="364"/>
        <end position="384"/>
    </location>
</feature>
<keyword evidence="10" id="KW-0031">Aminopeptidase</keyword>
<gene>
    <name evidence="10" type="primary">GPI2</name>
    <name evidence="10" type="ORF">OC842_005138</name>
</gene>
<evidence type="ECO:0000256" key="4">
    <source>
        <dbReference type="ARBA" id="ARBA00022502"/>
    </source>
</evidence>
<feature type="transmembrane region" description="Helical" evidence="9">
    <location>
        <begin position="390"/>
        <end position="408"/>
    </location>
</feature>
<keyword evidence="5 9" id="KW-0812">Transmembrane</keyword>
<evidence type="ECO:0000256" key="8">
    <source>
        <dbReference type="SAM" id="MobiDB-lite"/>
    </source>
</evidence>
<keyword evidence="7 9" id="KW-0472">Membrane</keyword>
<evidence type="ECO:0000256" key="1">
    <source>
        <dbReference type="ARBA" id="ARBA00004141"/>
    </source>
</evidence>
<comment type="pathway">
    <text evidence="2">Glycolipid biosynthesis; glycosylphosphatidylinositol-anchor biosynthesis.</text>
</comment>
<proteinExistence type="inferred from homology"/>
<keyword evidence="6 9" id="KW-1133">Transmembrane helix</keyword>
<dbReference type="Proteomes" id="UP001176521">
    <property type="component" value="Unassembled WGS sequence"/>
</dbReference>
<dbReference type="EMBL" id="JAPDMQ010000347">
    <property type="protein sequence ID" value="KAK0526609.1"/>
    <property type="molecule type" value="Genomic_DNA"/>
</dbReference>
<dbReference type="PANTHER" id="PTHR12982:SF0">
    <property type="entry name" value="PHOSPHATIDYLINOSITOL N-ACETYLGLUCOSAMINYLTRANSFERASE SUBUNIT C"/>
    <property type="match status" value="1"/>
</dbReference>
<dbReference type="PANTHER" id="PTHR12982">
    <property type="entry name" value="PHOSPHATIDYLINOSITOL GLYCAN, CLASS C"/>
    <property type="match status" value="1"/>
</dbReference>
<evidence type="ECO:0000256" key="6">
    <source>
        <dbReference type="ARBA" id="ARBA00022989"/>
    </source>
</evidence>
<dbReference type="Pfam" id="PF06432">
    <property type="entry name" value="GPI2"/>
    <property type="match status" value="2"/>
</dbReference>
<feature type="region of interest" description="Disordered" evidence="8">
    <location>
        <begin position="16"/>
        <end position="37"/>
    </location>
</feature>
<accession>A0AAN6G8E4</accession>
<feature type="transmembrane region" description="Helical" evidence="9">
    <location>
        <begin position="276"/>
        <end position="295"/>
    </location>
</feature>
<sequence length="436" mass="47025">MASTITSFNLNPNLKIQRSVPQDKEREGRDMAEDAPEREAEWERLLWKRQPFPDNYVPASFLDKLQTNATILLPSYATLVVWSLPIAQQVASILAFVGAFAHLLNGSMSALELALGSSLAMLAGWILFELAVPEHPRPLPLRGRSSGATASTTTTRQRVRTAANTIVSLFLLSLVLFALSPVLRTLTEATTSDSIWALSVGLFALNAALADYSSAGRTVWVTTSTATPTRSTALSREDHGLSNGVNAGGLTSALSLNAAICASVVLSSRLSSDLDVFALMLCAVHIFALLPLASVRLRACGMEIVPVHPAEDDEDGRGGEHIEDRNMHPDSALLRLRDRSLAQDSTQPISRAAIPVLRTTHPHLLAQVLLTAFLVIVSSASLFLLSASAAALSLGAYAFISAGCPAWMRWAQRWKRELKGPWDPAVPRVWATHAAQ</sequence>
<reference evidence="10" key="1">
    <citation type="journal article" date="2023" name="PhytoFront">
        <title>Draft Genome Resources of Seven Strains of Tilletia horrida, Causal Agent of Kernel Smut of Rice.</title>
        <authorList>
            <person name="Khanal S."/>
            <person name="Antony Babu S."/>
            <person name="Zhou X.G."/>
        </authorList>
    </citation>
    <scope>NUCLEOTIDE SEQUENCE</scope>
    <source>
        <strain evidence="10">TX3</strain>
    </source>
</reference>
<evidence type="ECO:0000256" key="2">
    <source>
        <dbReference type="ARBA" id="ARBA00004687"/>
    </source>
</evidence>
<evidence type="ECO:0000256" key="3">
    <source>
        <dbReference type="ARBA" id="ARBA00008321"/>
    </source>
</evidence>
<name>A0AAN6G8E4_9BASI</name>
<comment type="similarity">
    <text evidence="3">Belongs to the PIGC family.</text>
</comment>
<feature type="compositionally biased region" description="Basic and acidic residues" evidence="8">
    <location>
        <begin position="21"/>
        <end position="37"/>
    </location>
</feature>
<feature type="transmembrane region" description="Helical" evidence="9">
    <location>
        <begin position="162"/>
        <end position="183"/>
    </location>
</feature>
<keyword evidence="11" id="KW-1185">Reference proteome</keyword>
<evidence type="ECO:0000313" key="10">
    <source>
        <dbReference type="EMBL" id="KAK0526609.1"/>
    </source>
</evidence>
<dbReference type="GO" id="GO:0006506">
    <property type="term" value="P:GPI anchor biosynthetic process"/>
    <property type="evidence" value="ECO:0007669"/>
    <property type="project" value="UniProtKB-KW"/>
</dbReference>
<evidence type="ECO:0000256" key="9">
    <source>
        <dbReference type="SAM" id="Phobius"/>
    </source>
</evidence>
<feature type="transmembrane region" description="Helical" evidence="9">
    <location>
        <begin position="79"/>
        <end position="101"/>
    </location>
</feature>
<dbReference type="EC" id="3.4.11.19" evidence="10"/>
<comment type="caution">
    <text evidence="10">The sequence shown here is derived from an EMBL/GenBank/DDBJ whole genome shotgun (WGS) entry which is preliminary data.</text>
</comment>
<dbReference type="GO" id="GO:0004177">
    <property type="term" value="F:aminopeptidase activity"/>
    <property type="evidence" value="ECO:0007669"/>
    <property type="project" value="UniProtKB-KW"/>
</dbReference>
<dbReference type="InterPro" id="IPR009450">
    <property type="entry name" value="Plno_GlcNAc_GPI2"/>
</dbReference>
<comment type="subcellular location">
    <subcellularLocation>
        <location evidence="1">Membrane</location>
        <topology evidence="1">Multi-pass membrane protein</topology>
    </subcellularLocation>
</comment>
<keyword evidence="4" id="KW-0337">GPI-anchor biosynthesis</keyword>
<keyword evidence="10" id="KW-0378">Hydrolase</keyword>
<dbReference type="GO" id="GO:0000506">
    <property type="term" value="C:glycosylphosphatidylinositol-N-acetylglucosaminyltransferase (GPI-GnT) complex"/>
    <property type="evidence" value="ECO:0007669"/>
    <property type="project" value="TreeGrafter"/>
</dbReference>
<feature type="transmembrane region" description="Helical" evidence="9">
    <location>
        <begin position="113"/>
        <end position="132"/>
    </location>
</feature>
<feature type="transmembrane region" description="Helical" evidence="9">
    <location>
        <begin position="195"/>
        <end position="215"/>
    </location>
</feature>
<dbReference type="AlphaFoldDB" id="A0AAN6G8E4"/>
<evidence type="ECO:0000313" key="11">
    <source>
        <dbReference type="Proteomes" id="UP001176521"/>
    </source>
</evidence>
<organism evidence="10 11">
    <name type="scientific">Tilletia horrida</name>
    <dbReference type="NCBI Taxonomy" id="155126"/>
    <lineage>
        <taxon>Eukaryota</taxon>
        <taxon>Fungi</taxon>
        <taxon>Dikarya</taxon>
        <taxon>Basidiomycota</taxon>
        <taxon>Ustilaginomycotina</taxon>
        <taxon>Exobasidiomycetes</taxon>
        <taxon>Tilletiales</taxon>
        <taxon>Tilletiaceae</taxon>
        <taxon>Tilletia</taxon>
    </lineage>
</organism>
<keyword evidence="10" id="KW-0645">Protease</keyword>
<evidence type="ECO:0000256" key="5">
    <source>
        <dbReference type="ARBA" id="ARBA00022692"/>
    </source>
</evidence>
<protein>
    <submittedName>
        <fullName evidence="10">Glycosylphosphatidylinositol anchor biosynthesis</fullName>
        <ecNumber evidence="10">3.4.11.19</ecNumber>
    </submittedName>
</protein>